<protein>
    <submittedName>
        <fullName evidence="2">Uncharacterized protein</fullName>
    </submittedName>
</protein>
<feature type="transmembrane region" description="Helical" evidence="1">
    <location>
        <begin position="155"/>
        <end position="173"/>
    </location>
</feature>
<gene>
    <name evidence="2" type="ORF">Nepgr_022852</name>
</gene>
<keyword evidence="3" id="KW-1185">Reference proteome</keyword>
<organism evidence="2 3">
    <name type="scientific">Nepenthes gracilis</name>
    <name type="common">Slender pitcher plant</name>
    <dbReference type="NCBI Taxonomy" id="150966"/>
    <lineage>
        <taxon>Eukaryota</taxon>
        <taxon>Viridiplantae</taxon>
        <taxon>Streptophyta</taxon>
        <taxon>Embryophyta</taxon>
        <taxon>Tracheophyta</taxon>
        <taxon>Spermatophyta</taxon>
        <taxon>Magnoliopsida</taxon>
        <taxon>eudicotyledons</taxon>
        <taxon>Gunneridae</taxon>
        <taxon>Pentapetalae</taxon>
        <taxon>Caryophyllales</taxon>
        <taxon>Nepenthaceae</taxon>
        <taxon>Nepenthes</taxon>
    </lineage>
</organism>
<proteinExistence type="predicted"/>
<reference evidence="2" key="1">
    <citation type="submission" date="2023-05" db="EMBL/GenBank/DDBJ databases">
        <title>Nepenthes gracilis genome sequencing.</title>
        <authorList>
            <person name="Fukushima K."/>
        </authorList>
    </citation>
    <scope>NUCLEOTIDE SEQUENCE</scope>
    <source>
        <strain evidence="2">SING2019-196</strain>
    </source>
</reference>
<feature type="transmembrane region" description="Helical" evidence="1">
    <location>
        <begin position="121"/>
        <end position="143"/>
    </location>
</feature>
<keyword evidence="1" id="KW-1133">Transmembrane helix</keyword>
<feature type="transmembrane region" description="Helical" evidence="1">
    <location>
        <begin position="48"/>
        <end position="66"/>
    </location>
</feature>
<evidence type="ECO:0000313" key="3">
    <source>
        <dbReference type="Proteomes" id="UP001279734"/>
    </source>
</evidence>
<sequence length="178" mass="19784">MRPLLDASRAPEWCVFACKRRIFLMDSRCLGDLHVSYCLVASRSMGRLALILVCHLGAVLWVRFLPLEVASGRWSMQVLVCLHASIPYEVRIGCCSGVDADRRCSLLVRLDLLRDTDGSHLLILAVLSLAGLGRALSLGPAVRRMQKMKLLQLDLLIYSAVLVLLHNAFSAAYDFGSW</sequence>
<dbReference type="Proteomes" id="UP001279734">
    <property type="component" value="Unassembled WGS sequence"/>
</dbReference>
<keyword evidence="1" id="KW-0472">Membrane</keyword>
<dbReference type="AlphaFoldDB" id="A0AAD3T1F9"/>
<name>A0AAD3T1F9_NEPGR</name>
<dbReference type="EMBL" id="BSYO01000022">
    <property type="protein sequence ID" value="GMH21010.1"/>
    <property type="molecule type" value="Genomic_DNA"/>
</dbReference>
<evidence type="ECO:0000313" key="2">
    <source>
        <dbReference type="EMBL" id="GMH21010.1"/>
    </source>
</evidence>
<comment type="caution">
    <text evidence="2">The sequence shown here is derived from an EMBL/GenBank/DDBJ whole genome shotgun (WGS) entry which is preliminary data.</text>
</comment>
<evidence type="ECO:0000256" key="1">
    <source>
        <dbReference type="SAM" id="Phobius"/>
    </source>
</evidence>
<accession>A0AAD3T1F9</accession>
<keyword evidence="1" id="KW-0812">Transmembrane</keyword>